<sequence length="273" mass="27840">MNEWTELIPLAGAMLATGVLAGLLAGLLGVGGGIVIVPVLEAALGGLGVDPAIRMHIAVATSLATIILTSVMSARAHHSRGAVDFVAARAWGLYILFGAILGAVLASRLHSSVLALIFGTVAVLMALRMLLFGGRAPGPARAMPMGVLARLVPLGIGGLSSMMGIGGGTFSVPVLTLLGQPIHRAVGTSAFFGLLISLPGAIAFGLAGWGDPRLPPGSVGFVNLAGLAFIAPMTMLAAPWGARLAHHLNARQLNLAFGLFLLIVALRMLYRAL</sequence>
<keyword evidence="8" id="KW-1185">Reference proteome</keyword>
<accession>A0A2N5Y5R5</accession>
<reference evidence="8" key="1">
    <citation type="submission" date="2017-11" db="EMBL/GenBank/DDBJ databases">
        <title>The draft genome sequence of Chromatocurvus sp. F02.</title>
        <authorList>
            <person name="Du Z.-J."/>
            <person name="Chang Y.-Q."/>
        </authorList>
    </citation>
    <scope>NUCLEOTIDE SEQUENCE [LARGE SCALE GENOMIC DNA]</scope>
    <source>
        <strain evidence="8">F02</strain>
    </source>
</reference>
<evidence type="ECO:0000313" key="7">
    <source>
        <dbReference type="EMBL" id="PLW83711.1"/>
    </source>
</evidence>
<name>A0A2N5Y5R5_9GAMM</name>
<feature type="transmembrane region" description="Helical" evidence="6">
    <location>
        <begin position="86"/>
        <end position="106"/>
    </location>
</feature>
<dbReference type="OrthoDB" id="457670at2"/>
<feature type="transmembrane region" description="Helical" evidence="6">
    <location>
        <begin position="253"/>
        <end position="270"/>
    </location>
</feature>
<comment type="subcellular location">
    <subcellularLocation>
        <location evidence="6">Cell membrane</location>
        <topology evidence="6">Multi-pass membrane protein</topology>
    </subcellularLocation>
    <subcellularLocation>
        <location evidence="1">Membrane</location>
        <topology evidence="1">Multi-pass membrane protein</topology>
    </subcellularLocation>
</comment>
<evidence type="ECO:0000256" key="4">
    <source>
        <dbReference type="ARBA" id="ARBA00022989"/>
    </source>
</evidence>
<dbReference type="AlphaFoldDB" id="A0A2N5Y5R5"/>
<feature type="transmembrane region" description="Helical" evidence="6">
    <location>
        <begin position="190"/>
        <end position="209"/>
    </location>
</feature>
<comment type="similarity">
    <text evidence="2 6">Belongs to the 4-toluene sulfonate uptake permease (TSUP) (TC 2.A.102) family.</text>
</comment>
<evidence type="ECO:0000256" key="3">
    <source>
        <dbReference type="ARBA" id="ARBA00022692"/>
    </source>
</evidence>
<proteinExistence type="inferred from homology"/>
<evidence type="ECO:0000256" key="2">
    <source>
        <dbReference type="ARBA" id="ARBA00009142"/>
    </source>
</evidence>
<dbReference type="GO" id="GO:0005886">
    <property type="term" value="C:plasma membrane"/>
    <property type="evidence" value="ECO:0007669"/>
    <property type="project" value="UniProtKB-SubCell"/>
</dbReference>
<keyword evidence="4 6" id="KW-1133">Transmembrane helix</keyword>
<dbReference type="Pfam" id="PF01925">
    <property type="entry name" value="TauE"/>
    <property type="match status" value="1"/>
</dbReference>
<dbReference type="PANTHER" id="PTHR43483">
    <property type="entry name" value="MEMBRANE TRANSPORTER PROTEIN HI_0806-RELATED"/>
    <property type="match status" value="1"/>
</dbReference>
<evidence type="ECO:0000256" key="1">
    <source>
        <dbReference type="ARBA" id="ARBA00004141"/>
    </source>
</evidence>
<gene>
    <name evidence="7" type="ORF">CWI75_05040</name>
</gene>
<feature type="transmembrane region" description="Helical" evidence="6">
    <location>
        <begin position="221"/>
        <end position="241"/>
    </location>
</feature>
<feature type="transmembrane region" description="Helical" evidence="6">
    <location>
        <begin position="12"/>
        <end position="40"/>
    </location>
</feature>
<dbReference type="Proteomes" id="UP000234845">
    <property type="component" value="Unassembled WGS sequence"/>
</dbReference>
<dbReference type="RefSeq" id="WP_101520392.1">
    <property type="nucleotide sequence ID" value="NZ_PKLZ01000002.1"/>
</dbReference>
<dbReference type="PANTHER" id="PTHR43483:SF3">
    <property type="entry name" value="MEMBRANE TRANSPORTER PROTEIN HI_0806-RELATED"/>
    <property type="match status" value="1"/>
</dbReference>
<evidence type="ECO:0000256" key="5">
    <source>
        <dbReference type="ARBA" id="ARBA00023136"/>
    </source>
</evidence>
<keyword evidence="6" id="KW-1003">Cell membrane</keyword>
<evidence type="ECO:0000256" key="6">
    <source>
        <dbReference type="RuleBase" id="RU363041"/>
    </source>
</evidence>
<dbReference type="InterPro" id="IPR002781">
    <property type="entry name" value="TM_pro_TauE-like"/>
</dbReference>
<keyword evidence="3 6" id="KW-0812">Transmembrane</keyword>
<feature type="transmembrane region" description="Helical" evidence="6">
    <location>
        <begin position="151"/>
        <end position="178"/>
    </location>
</feature>
<comment type="caution">
    <text evidence="7">The sequence shown here is derived from an EMBL/GenBank/DDBJ whole genome shotgun (WGS) entry which is preliminary data.</text>
</comment>
<dbReference type="EMBL" id="PKLZ01000002">
    <property type="protein sequence ID" value="PLW83711.1"/>
    <property type="molecule type" value="Genomic_DNA"/>
</dbReference>
<evidence type="ECO:0000313" key="8">
    <source>
        <dbReference type="Proteomes" id="UP000234845"/>
    </source>
</evidence>
<organism evidence="7 8">
    <name type="scientific">Kineobactrum sediminis</name>
    <dbReference type="NCBI Taxonomy" id="1905677"/>
    <lineage>
        <taxon>Bacteria</taxon>
        <taxon>Pseudomonadati</taxon>
        <taxon>Pseudomonadota</taxon>
        <taxon>Gammaproteobacteria</taxon>
        <taxon>Cellvibrionales</taxon>
        <taxon>Halieaceae</taxon>
        <taxon>Kineobactrum</taxon>
    </lineage>
</organism>
<feature type="transmembrane region" description="Helical" evidence="6">
    <location>
        <begin position="52"/>
        <end position="74"/>
    </location>
</feature>
<feature type="transmembrane region" description="Helical" evidence="6">
    <location>
        <begin position="113"/>
        <end position="131"/>
    </location>
</feature>
<protein>
    <recommendedName>
        <fullName evidence="6">Probable membrane transporter protein</fullName>
    </recommendedName>
</protein>
<keyword evidence="5 6" id="KW-0472">Membrane</keyword>